<dbReference type="Pfam" id="PF00027">
    <property type="entry name" value="cNMP_binding"/>
    <property type="match status" value="1"/>
</dbReference>
<proteinExistence type="predicted"/>
<feature type="domain" description="HTH crp-type" evidence="4">
    <location>
        <begin position="146"/>
        <end position="218"/>
    </location>
</feature>
<organism evidence="5 6">
    <name type="scientific">Legionella maioricensis</name>
    <dbReference type="NCBI Taxonomy" id="2896528"/>
    <lineage>
        <taxon>Bacteria</taxon>
        <taxon>Pseudomonadati</taxon>
        <taxon>Pseudomonadota</taxon>
        <taxon>Gammaproteobacteria</taxon>
        <taxon>Legionellales</taxon>
        <taxon>Legionellaceae</taxon>
        <taxon>Legionella</taxon>
    </lineage>
</organism>
<dbReference type="Pfam" id="PF13545">
    <property type="entry name" value="HTH_Crp_2"/>
    <property type="match status" value="1"/>
</dbReference>
<accession>A0A9X2D150</accession>
<evidence type="ECO:0000256" key="2">
    <source>
        <dbReference type="ARBA" id="ARBA00023125"/>
    </source>
</evidence>
<dbReference type="InterPro" id="IPR018335">
    <property type="entry name" value="Tscrpt_reg_HTH_Crp-type_CS"/>
</dbReference>
<dbReference type="SUPFAM" id="SSF51206">
    <property type="entry name" value="cAMP-binding domain-like"/>
    <property type="match status" value="1"/>
</dbReference>
<dbReference type="PRINTS" id="PR00034">
    <property type="entry name" value="HTHCRP"/>
</dbReference>
<dbReference type="AlphaFoldDB" id="A0A9X2D150"/>
<comment type="caution">
    <text evidence="5">The sequence shown here is derived from an EMBL/GenBank/DDBJ whole genome shotgun (WGS) entry which is preliminary data.</text>
</comment>
<dbReference type="InterPro" id="IPR000595">
    <property type="entry name" value="cNMP-bd_dom"/>
</dbReference>
<reference evidence="5" key="1">
    <citation type="submission" date="2021-11" db="EMBL/GenBank/DDBJ databases">
        <title>Legionella maioricencis sp. nov., a new species isolated from hot water samples in Mallorca.</title>
        <authorList>
            <person name="Crespi S."/>
            <person name="Drasar V."/>
            <person name="Salva-Serra F."/>
            <person name="Jaen-Luchoro D."/>
            <person name="Pineiro-Iglesias B."/>
            <person name="Aliaga F."/>
            <person name="Fernandez-Juarez V."/>
            <person name="Coll G."/>
            <person name="Moore E.R.B."/>
            <person name="Bennasar-Figueras A."/>
        </authorList>
    </citation>
    <scope>NUCLEOTIDE SEQUENCE</scope>
    <source>
        <strain evidence="5">HCPI-6</strain>
    </source>
</reference>
<gene>
    <name evidence="5" type="ORF">LOX96_09890</name>
</gene>
<keyword evidence="1" id="KW-0805">Transcription regulation</keyword>
<evidence type="ECO:0000313" key="6">
    <source>
        <dbReference type="Proteomes" id="UP001139721"/>
    </source>
</evidence>
<dbReference type="GO" id="GO:0005829">
    <property type="term" value="C:cytosol"/>
    <property type="evidence" value="ECO:0007669"/>
    <property type="project" value="TreeGrafter"/>
</dbReference>
<dbReference type="SUPFAM" id="SSF46785">
    <property type="entry name" value="Winged helix' DNA-binding domain"/>
    <property type="match status" value="1"/>
</dbReference>
<dbReference type="PROSITE" id="PS00042">
    <property type="entry name" value="HTH_CRP_1"/>
    <property type="match status" value="1"/>
</dbReference>
<evidence type="ECO:0000313" key="5">
    <source>
        <dbReference type="EMBL" id="MCL9684404.1"/>
    </source>
</evidence>
<dbReference type="RefSeq" id="WP_250421743.1">
    <property type="nucleotide sequence ID" value="NZ_JAJKBJ010000010.1"/>
</dbReference>
<evidence type="ECO:0000256" key="3">
    <source>
        <dbReference type="ARBA" id="ARBA00023163"/>
    </source>
</evidence>
<dbReference type="InterPro" id="IPR014710">
    <property type="entry name" value="RmlC-like_jellyroll"/>
</dbReference>
<name>A0A9X2D150_9GAMM</name>
<keyword evidence="3" id="KW-0804">Transcription</keyword>
<dbReference type="Gene3D" id="2.60.120.10">
    <property type="entry name" value="Jelly Rolls"/>
    <property type="match status" value="1"/>
</dbReference>
<dbReference type="CDD" id="cd00038">
    <property type="entry name" value="CAP_ED"/>
    <property type="match status" value="1"/>
</dbReference>
<evidence type="ECO:0000256" key="1">
    <source>
        <dbReference type="ARBA" id="ARBA00023015"/>
    </source>
</evidence>
<dbReference type="InterPro" id="IPR036390">
    <property type="entry name" value="WH_DNA-bd_sf"/>
</dbReference>
<dbReference type="GO" id="GO:0003677">
    <property type="term" value="F:DNA binding"/>
    <property type="evidence" value="ECO:0007669"/>
    <property type="project" value="UniProtKB-KW"/>
</dbReference>
<sequence length="235" mass="26729">MAIKKLTQEKSSCHHCLFAAFCQSADEGTPLVSGHQLLKRRESLYSYRDGFSHLYAINSGAVKTFHVDLEGQESVHQFYLAGEILGFEAIYLNHYPFSAIAITNTNVCRIPYERLINLISSRPDLNRHLLASISQRFSFGQYVTAPTAEQRLSAFLLELSRRQPDCNTTIELDLCMSRQDIGNYLGLAAETISRILSRFQKNRLLIIKNKKIKLLDHTQLQWIAQDGLAKSDSIY</sequence>
<dbReference type="Proteomes" id="UP001139721">
    <property type="component" value="Unassembled WGS sequence"/>
</dbReference>
<protein>
    <submittedName>
        <fullName evidence="5">Helix-turn-helix domain-containing protein</fullName>
    </submittedName>
</protein>
<dbReference type="PANTHER" id="PTHR24567">
    <property type="entry name" value="CRP FAMILY TRANSCRIPTIONAL REGULATORY PROTEIN"/>
    <property type="match status" value="1"/>
</dbReference>
<dbReference type="FunFam" id="1.10.10.10:FF:000028">
    <property type="entry name" value="Fumarate/nitrate reduction transcriptional regulator Fnr"/>
    <property type="match status" value="1"/>
</dbReference>
<dbReference type="PANTHER" id="PTHR24567:SF75">
    <property type="entry name" value="FUMARATE AND NITRATE REDUCTION REGULATORY PROTEIN"/>
    <property type="match status" value="1"/>
</dbReference>
<dbReference type="Gene3D" id="1.10.10.10">
    <property type="entry name" value="Winged helix-like DNA-binding domain superfamily/Winged helix DNA-binding domain"/>
    <property type="match status" value="1"/>
</dbReference>
<keyword evidence="2" id="KW-0238">DNA-binding</keyword>
<dbReference type="EMBL" id="JAJKBJ010000010">
    <property type="protein sequence ID" value="MCL9684404.1"/>
    <property type="molecule type" value="Genomic_DNA"/>
</dbReference>
<dbReference type="InterPro" id="IPR036388">
    <property type="entry name" value="WH-like_DNA-bd_sf"/>
</dbReference>
<dbReference type="InterPro" id="IPR050397">
    <property type="entry name" value="Env_Response_Regulators"/>
</dbReference>
<evidence type="ECO:0000259" key="4">
    <source>
        <dbReference type="PROSITE" id="PS51063"/>
    </source>
</evidence>
<dbReference type="GO" id="GO:0003700">
    <property type="term" value="F:DNA-binding transcription factor activity"/>
    <property type="evidence" value="ECO:0007669"/>
    <property type="project" value="InterPro"/>
</dbReference>
<dbReference type="PROSITE" id="PS51063">
    <property type="entry name" value="HTH_CRP_2"/>
    <property type="match status" value="1"/>
</dbReference>
<dbReference type="CDD" id="cd00092">
    <property type="entry name" value="HTH_CRP"/>
    <property type="match status" value="1"/>
</dbReference>
<dbReference type="SMART" id="SM00419">
    <property type="entry name" value="HTH_CRP"/>
    <property type="match status" value="1"/>
</dbReference>
<dbReference type="InterPro" id="IPR012318">
    <property type="entry name" value="HTH_CRP"/>
</dbReference>
<keyword evidence="6" id="KW-1185">Reference proteome</keyword>
<dbReference type="InterPro" id="IPR018490">
    <property type="entry name" value="cNMP-bd_dom_sf"/>
</dbReference>